<protein>
    <recommendedName>
        <fullName evidence="2">histidine kinase</fullName>
        <ecNumber evidence="2">2.7.13.3</ecNumber>
    </recommendedName>
</protein>
<keyword evidence="9" id="KW-0472">Membrane</keyword>
<keyword evidence="8" id="KW-0902">Two-component regulatory system</keyword>
<dbReference type="GO" id="GO:0005524">
    <property type="term" value="F:ATP binding"/>
    <property type="evidence" value="ECO:0007669"/>
    <property type="project" value="UniProtKB-KW"/>
</dbReference>
<dbReference type="GO" id="GO:0000155">
    <property type="term" value="F:phosphorelay sensor kinase activity"/>
    <property type="evidence" value="ECO:0007669"/>
    <property type="project" value="InterPro"/>
</dbReference>
<dbReference type="Proteomes" id="UP000465622">
    <property type="component" value="Chromosome"/>
</dbReference>
<evidence type="ECO:0000313" key="11">
    <source>
        <dbReference type="EMBL" id="BBX31153.1"/>
    </source>
</evidence>
<evidence type="ECO:0000256" key="5">
    <source>
        <dbReference type="ARBA" id="ARBA00022741"/>
    </source>
</evidence>
<dbReference type="SMART" id="SM00387">
    <property type="entry name" value="HATPase_c"/>
    <property type="match status" value="1"/>
</dbReference>
<reference evidence="11" key="2">
    <citation type="submission" date="2020-02" db="EMBL/GenBank/DDBJ databases">
        <authorList>
            <person name="Matsumoto Y."/>
            <person name="Kinjo T."/>
            <person name="Motooka D."/>
            <person name="Nabeya D."/>
            <person name="Jung N."/>
            <person name="Uechi K."/>
            <person name="Horii T."/>
            <person name="Iida T."/>
            <person name="Fujita J."/>
            <person name="Nakamura S."/>
        </authorList>
    </citation>
    <scope>NUCLEOTIDE SEQUENCE</scope>
    <source>
        <strain evidence="11">JCM 12375</strain>
    </source>
</reference>
<keyword evidence="7" id="KW-0067">ATP-binding</keyword>
<evidence type="ECO:0000256" key="1">
    <source>
        <dbReference type="ARBA" id="ARBA00000085"/>
    </source>
</evidence>
<accession>A0AAI8XL04</accession>
<dbReference type="CDD" id="cd16917">
    <property type="entry name" value="HATPase_UhpB-NarQ-NarX-like"/>
    <property type="match status" value="1"/>
</dbReference>
<dbReference type="InterPro" id="IPR003594">
    <property type="entry name" value="HATPase_dom"/>
</dbReference>
<keyword evidence="3" id="KW-0597">Phosphoprotein</keyword>
<feature type="transmembrane region" description="Helical" evidence="9">
    <location>
        <begin position="42"/>
        <end position="60"/>
    </location>
</feature>
<dbReference type="InterPro" id="IPR017205">
    <property type="entry name" value="Sig_transdc_His_kinase_ChrS"/>
</dbReference>
<dbReference type="GO" id="GO:0016020">
    <property type="term" value="C:membrane"/>
    <property type="evidence" value="ECO:0007669"/>
    <property type="project" value="InterPro"/>
</dbReference>
<comment type="catalytic activity">
    <reaction evidence="1">
        <text>ATP + protein L-histidine = ADP + protein N-phospho-L-histidine.</text>
        <dbReference type="EC" id="2.7.13.3"/>
    </reaction>
</comment>
<dbReference type="PIRSF" id="PIRSF037434">
    <property type="entry name" value="STHK_ChrS"/>
    <property type="match status" value="1"/>
</dbReference>
<proteinExistence type="predicted"/>
<dbReference type="SUPFAM" id="SSF55874">
    <property type="entry name" value="ATPase domain of HSP90 chaperone/DNA topoisomerase II/histidine kinase"/>
    <property type="match status" value="1"/>
</dbReference>
<keyword evidence="6 11" id="KW-0418">Kinase</keyword>
<feature type="transmembrane region" description="Helical" evidence="9">
    <location>
        <begin position="72"/>
        <end position="98"/>
    </location>
</feature>
<evidence type="ECO:0000256" key="4">
    <source>
        <dbReference type="ARBA" id="ARBA00022679"/>
    </source>
</evidence>
<dbReference type="EMBL" id="AP027452">
    <property type="protein sequence ID" value="BDY26292.1"/>
    <property type="molecule type" value="Genomic_DNA"/>
</dbReference>
<evidence type="ECO:0000256" key="6">
    <source>
        <dbReference type="ARBA" id="ARBA00022777"/>
    </source>
</evidence>
<sequence length="391" mass="40407">MTDVPAAATGSEWHWLWETYVVGLLVAAMIAVALLEPRFGGQVLGAVAALAAIVVCVGVFGRRLILAEEKNWHSAVFVGAVVALWVGALIASPVAVAAVPALYPLFFASLPLPCALVVTTVVNLVPLALTLIDDIHSPDIPMAIAITLIGVVAAPVIGTVIVTSHAQRRTLAGVVAELAASRAESAQLSRKAGAAAERERLSREIHDTLAQGFTSIVALAQAVEAELDTDRAAATAHVKLIQTTARENLADAREMVAGLNPAALKEDSLPAAIARQCRRFTAETGTPVITDIDEALPSLGMAGDVVLLRAAQEALANIRKHAAATAVEVALRADSDGVRLSLSDNGIGLADDHSDGFGLRGIRTRVSQVGGTVAVSSAGTSGVRIDIEVPT</sequence>
<reference evidence="12" key="3">
    <citation type="submission" date="2023-03" db="EMBL/GenBank/DDBJ databases">
        <title>Draft genome sequence of a Mycolicibacterium mageritense strain H4_3_1 isolated from a hybrid biological-inorganic system reactor.</title>
        <authorList>
            <person name="Feng X."/>
            <person name="Kazama D."/>
            <person name="Sato K."/>
            <person name="Kobayashi H."/>
        </authorList>
    </citation>
    <scope>NUCLEOTIDE SEQUENCE</scope>
    <source>
        <strain evidence="12">H4_3_1</strain>
    </source>
</reference>
<feature type="transmembrane region" description="Helical" evidence="9">
    <location>
        <begin position="105"/>
        <end position="128"/>
    </location>
</feature>
<dbReference type="PANTHER" id="PTHR24421:SF10">
    <property type="entry name" value="NITRATE_NITRITE SENSOR PROTEIN NARQ"/>
    <property type="match status" value="1"/>
</dbReference>
<evidence type="ECO:0000313" key="12">
    <source>
        <dbReference type="EMBL" id="BDY26292.1"/>
    </source>
</evidence>
<keyword evidence="9" id="KW-1133">Transmembrane helix</keyword>
<evidence type="ECO:0000256" key="9">
    <source>
        <dbReference type="SAM" id="Phobius"/>
    </source>
</evidence>
<evidence type="ECO:0000313" key="13">
    <source>
        <dbReference type="Proteomes" id="UP000465622"/>
    </source>
</evidence>
<evidence type="ECO:0000256" key="8">
    <source>
        <dbReference type="ARBA" id="ARBA00023012"/>
    </source>
</evidence>
<dbReference type="InterPro" id="IPR036890">
    <property type="entry name" value="HATPase_C_sf"/>
</dbReference>
<feature type="transmembrane region" description="Helical" evidence="9">
    <location>
        <begin position="140"/>
        <end position="162"/>
    </location>
</feature>
<dbReference type="AlphaFoldDB" id="A0AAI8XL04"/>
<dbReference type="Pfam" id="PF07730">
    <property type="entry name" value="HisKA_3"/>
    <property type="match status" value="1"/>
</dbReference>
<organism evidence="12 14">
    <name type="scientific">Mycolicibacterium mageritense</name>
    <name type="common">Mycobacterium mageritense</name>
    <dbReference type="NCBI Taxonomy" id="53462"/>
    <lineage>
        <taxon>Bacteria</taxon>
        <taxon>Bacillati</taxon>
        <taxon>Actinomycetota</taxon>
        <taxon>Actinomycetes</taxon>
        <taxon>Mycobacteriales</taxon>
        <taxon>Mycobacteriaceae</taxon>
        <taxon>Mycolicibacterium</taxon>
    </lineage>
</organism>
<name>A0AAI8XL04_MYCME</name>
<evidence type="ECO:0000256" key="2">
    <source>
        <dbReference type="ARBA" id="ARBA00012438"/>
    </source>
</evidence>
<dbReference type="EMBL" id="AP022567">
    <property type="protein sequence ID" value="BBX31153.1"/>
    <property type="molecule type" value="Genomic_DNA"/>
</dbReference>
<dbReference type="Gene3D" id="1.20.5.1930">
    <property type="match status" value="1"/>
</dbReference>
<keyword evidence="9" id="KW-0812">Transmembrane</keyword>
<keyword evidence="13" id="KW-1185">Reference proteome</keyword>
<dbReference type="InterPro" id="IPR011712">
    <property type="entry name" value="Sig_transdc_His_kin_sub3_dim/P"/>
</dbReference>
<dbReference type="RefSeq" id="WP_051579032.1">
    <property type="nucleotide sequence ID" value="NZ_AP022567.1"/>
</dbReference>
<dbReference type="InterPro" id="IPR050482">
    <property type="entry name" value="Sensor_HK_TwoCompSys"/>
</dbReference>
<feature type="domain" description="Histidine kinase/HSP90-like ATPase" evidence="10">
    <location>
        <begin position="303"/>
        <end position="391"/>
    </location>
</feature>
<dbReference type="GO" id="GO:0046983">
    <property type="term" value="F:protein dimerization activity"/>
    <property type="evidence" value="ECO:0007669"/>
    <property type="project" value="InterPro"/>
</dbReference>
<reference evidence="11 13" key="1">
    <citation type="journal article" date="2019" name="Emerg. Microbes Infect.">
        <title>Comprehensive subspecies identification of 175 nontuberculous mycobacteria species based on 7547 genomic profiles.</title>
        <authorList>
            <person name="Matsumoto Y."/>
            <person name="Kinjo T."/>
            <person name="Motooka D."/>
            <person name="Nabeya D."/>
            <person name="Jung N."/>
            <person name="Uechi K."/>
            <person name="Horii T."/>
            <person name="Iida T."/>
            <person name="Fujita J."/>
            <person name="Nakamura S."/>
        </authorList>
    </citation>
    <scope>NUCLEOTIDE SEQUENCE [LARGE SCALE GENOMIC DNA]</scope>
    <source>
        <strain evidence="11 13">JCM 12375</strain>
    </source>
</reference>
<dbReference type="Gene3D" id="3.30.565.10">
    <property type="entry name" value="Histidine kinase-like ATPase, C-terminal domain"/>
    <property type="match status" value="1"/>
</dbReference>
<evidence type="ECO:0000256" key="3">
    <source>
        <dbReference type="ARBA" id="ARBA00022553"/>
    </source>
</evidence>
<feature type="transmembrane region" description="Helical" evidence="9">
    <location>
        <begin position="15"/>
        <end position="35"/>
    </location>
</feature>
<evidence type="ECO:0000256" key="7">
    <source>
        <dbReference type="ARBA" id="ARBA00022840"/>
    </source>
</evidence>
<keyword evidence="4" id="KW-0808">Transferase</keyword>
<dbReference type="EC" id="2.7.13.3" evidence="2"/>
<evidence type="ECO:0000313" key="14">
    <source>
        <dbReference type="Proteomes" id="UP001241092"/>
    </source>
</evidence>
<keyword evidence="5" id="KW-0547">Nucleotide-binding</keyword>
<dbReference type="Proteomes" id="UP001241092">
    <property type="component" value="Chromosome"/>
</dbReference>
<gene>
    <name evidence="12" type="ORF">hbim_00203</name>
    <name evidence="11" type="ORF">MMAGJ_04350</name>
</gene>
<dbReference type="PANTHER" id="PTHR24421">
    <property type="entry name" value="NITRATE/NITRITE SENSOR PROTEIN NARX-RELATED"/>
    <property type="match status" value="1"/>
</dbReference>
<dbReference type="Pfam" id="PF02518">
    <property type="entry name" value="HATPase_c"/>
    <property type="match status" value="1"/>
</dbReference>
<evidence type="ECO:0000259" key="10">
    <source>
        <dbReference type="SMART" id="SM00387"/>
    </source>
</evidence>